<feature type="transmembrane region" description="Helical" evidence="9">
    <location>
        <begin position="193"/>
        <end position="216"/>
    </location>
</feature>
<evidence type="ECO:0000259" key="10">
    <source>
        <dbReference type="PROSITE" id="PS50928"/>
    </source>
</evidence>
<evidence type="ECO:0000256" key="5">
    <source>
        <dbReference type="ARBA" id="ARBA00022989"/>
    </source>
</evidence>
<dbReference type="RefSeq" id="WP_088521807.1">
    <property type="nucleotide sequence ID" value="NZ_FYDG01000011.1"/>
</dbReference>
<keyword evidence="3 9" id="KW-0813">Transport</keyword>
<protein>
    <submittedName>
        <fullName evidence="11">Sulfate transport system permease protein</fullName>
    </submittedName>
</protein>
<comment type="subcellular location">
    <subcellularLocation>
        <location evidence="1 9">Cell membrane</location>
        <topology evidence="1 9">Multi-pass membrane protein</topology>
    </subcellularLocation>
</comment>
<organism evidence="11 12">
    <name type="scientific">Rhodoblastus acidophilus</name>
    <name type="common">Rhodopseudomonas acidophila</name>
    <dbReference type="NCBI Taxonomy" id="1074"/>
    <lineage>
        <taxon>Bacteria</taxon>
        <taxon>Pseudomonadati</taxon>
        <taxon>Pseudomonadota</taxon>
        <taxon>Alphaproteobacteria</taxon>
        <taxon>Hyphomicrobiales</taxon>
        <taxon>Rhodoblastaceae</taxon>
        <taxon>Rhodoblastus</taxon>
    </lineage>
</organism>
<evidence type="ECO:0000256" key="1">
    <source>
        <dbReference type="ARBA" id="ARBA00004651"/>
    </source>
</evidence>
<gene>
    <name evidence="11" type="ORF">SAMN06265338_11138</name>
</gene>
<dbReference type="PANTHER" id="PTHR30406">
    <property type="entry name" value="SULFATE TRANSPORT SYSTEM PERMEASE PROTEIN"/>
    <property type="match status" value="1"/>
</dbReference>
<evidence type="ECO:0000313" key="11">
    <source>
        <dbReference type="EMBL" id="SNB79464.1"/>
    </source>
</evidence>
<keyword evidence="5 9" id="KW-1133">Transmembrane helix</keyword>
<keyword evidence="12" id="KW-1185">Reference proteome</keyword>
<sequence length="340" mass="36723">MAGAPLASTSATLNRRAANGNPRVRALLIALTIGFLSIFILAPLVNVFAQAFAKGLDGYLAVFWPPSPPEGATLGVIQQRKLAEAAVQSERTWSAIRLTLAVAAVVVPLNIVFGLAAAWATTKFRFRGRALLVSLIDLPFSVSPVVAGLVFVLLLGRNGVFGDWATHLSWPDPFSLRWVGFDAGFPLDFERDFTGVIFTPLAIVMASIFVTFPFVARSLTPLMESQGTDEELAALSLGASGWRTFWKITAPNVKWALLYGVILCTARAFGEFGAVSVVSGHIDVNDTMPLRIEKLWNEYNNQAAFTVASVLTLLAVFTLVAKTAIEWKTARDHATAEGKQ</sequence>
<keyword evidence="4 9" id="KW-0812">Transmembrane</keyword>
<feature type="transmembrane region" description="Helical" evidence="9">
    <location>
        <begin position="26"/>
        <end position="49"/>
    </location>
</feature>
<comment type="similarity">
    <text evidence="9">Belongs to the binding-protein-dependent transport system permease family.</text>
</comment>
<evidence type="ECO:0000256" key="8">
    <source>
        <dbReference type="ARBA" id="ARBA00025323"/>
    </source>
</evidence>
<proteinExistence type="inferred from homology"/>
<feature type="transmembrane region" description="Helical" evidence="9">
    <location>
        <begin position="131"/>
        <end position="155"/>
    </location>
</feature>
<dbReference type="GO" id="GO:0015419">
    <property type="term" value="F:ABC-type sulfate transporter activity"/>
    <property type="evidence" value="ECO:0007669"/>
    <property type="project" value="InterPro"/>
</dbReference>
<feature type="transmembrane region" description="Helical" evidence="9">
    <location>
        <begin position="98"/>
        <end position="119"/>
    </location>
</feature>
<dbReference type="SUPFAM" id="SSF161098">
    <property type="entry name" value="MetI-like"/>
    <property type="match status" value="1"/>
</dbReference>
<dbReference type="PROSITE" id="PS50928">
    <property type="entry name" value="ABC_TM1"/>
    <property type="match status" value="1"/>
</dbReference>
<comment type="function">
    <text evidence="8">Part of the ABC transporter complex CysAWTP (TC 3.A.1.6.1) involved in sulfate/thiosulfate import. Probably responsible for the translocation of the substrate across the membrane.</text>
</comment>
<dbReference type="InterPro" id="IPR000515">
    <property type="entry name" value="MetI-like"/>
</dbReference>
<dbReference type="AlphaFoldDB" id="A0A212S2Z7"/>
<dbReference type="CDD" id="cd06261">
    <property type="entry name" value="TM_PBP2"/>
    <property type="match status" value="1"/>
</dbReference>
<feature type="domain" description="ABC transmembrane type-1" evidence="10">
    <location>
        <begin position="96"/>
        <end position="326"/>
    </location>
</feature>
<accession>A0A212S2Z7</accession>
<evidence type="ECO:0000313" key="12">
    <source>
        <dbReference type="Proteomes" id="UP000198418"/>
    </source>
</evidence>
<evidence type="ECO:0000256" key="4">
    <source>
        <dbReference type="ARBA" id="ARBA00022692"/>
    </source>
</evidence>
<dbReference type="OrthoDB" id="9774448at2"/>
<dbReference type="InterPro" id="IPR035906">
    <property type="entry name" value="MetI-like_sf"/>
</dbReference>
<comment type="subunit">
    <text evidence="2">The complex is composed of two ATP-binding proteins (CysA), two transmembrane proteins (CysT and CysW) and a solute-binding protein (CysP).</text>
</comment>
<evidence type="ECO:0000256" key="2">
    <source>
        <dbReference type="ARBA" id="ARBA00011779"/>
    </source>
</evidence>
<dbReference type="GO" id="GO:0005886">
    <property type="term" value="C:plasma membrane"/>
    <property type="evidence" value="ECO:0007669"/>
    <property type="project" value="UniProtKB-SubCell"/>
</dbReference>
<evidence type="ECO:0000256" key="3">
    <source>
        <dbReference type="ARBA" id="ARBA00022448"/>
    </source>
</evidence>
<dbReference type="Pfam" id="PF00528">
    <property type="entry name" value="BPD_transp_1"/>
    <property type="match status" value="1"/>
</dbReference>
<dbReference type="PANTHER" id="PTHR30406:SF1">
    <property type="entry name" value="SULFATE TRANSPORT SYSTEM PERMEASE PROTEIN CYSW"/>
    <property type="match status" value="1"/>
</dbReference>
<feature type="transmembrane region" description="Helical" evidence="9">
    <location>
        <begin position="302"/>
        <end position="321"/>
    </location>
</feature>
<keyword evidence="6" id="KW-0764">Sulfate transport</keyword>
<dbReference type="EMBL" id="FYDG01000011">
    <property type="protein sequence ID" value="SNB79464.1"/>
    <property type="molecule type" value="Genomic_DNA"/>
</dbReference>
<dbReference type="InterPro" id="IPR005667">
    <property type="entry name" value="Sulph_transpt2"/>
</dbReference>
<reference evidence="12" key="1">
    <citation type="submission" date="2017-06" db="EMBL/GenBank/DDBJ databases">
        <authorList>
            <person name="Varghese N."/>
            <person name="Submissions S."/>
        </authorList>
    </citation>
    <scope>NUCLEOTIDE SEQUENCE [LARGE SCALE GENOMIC DNA]</scope>
    <source>
        <strain evidence="12">DSM 137</strain>
    </source>
</reference>
<dbReference type="Gene3D" id="1.10.3720.10">
    <property type="entry name" value="MetI-like"/>
    <property type="match status" value="1"/>
</dbReference>
<keyword evidence="7 9" id="KW-0472">Membrane</keyword>
<evidence type="ECO:0000256" key="7">
    <source>
        <dbReference type="ARBA" id="ARBA00023136"/>
    </source>
</evidence>
<name>A0A212S2Z7_RHOAC</name>
<evidence type="ECO:0000256" key="6">
    <source>
        <dbReference type="ARBA" id="ARBA00023032"/>
    </source>
</evidence>
<evidence type="ECO:0000256" key="9">
    <source>
        <dbReference type="RuleBase" id="RU363032"/>
    </source>
</evidence>
<dbReference type="Proteomes" id="UP000198418">
    <property type="component" value="Unassembled WGS sequence"/>
</dbReference>
<feature type="transmembrane region" description="Helical" evidence="9">
    <location>
        <begin position="256"/>
        <end position="282"/>
    </location>
</feature>